<sequence length="188" mass="21220">MQQPWAVNLLQNNKTIETRAYPLPPSLLNVRLSIIESKKNLPNVSALKGNIFRSSDPAVTSSLTILGWVKFGSDISYTSRKTFEDDVEKHMVTPESGYGWKEGTEVVHGWVVEDCGFYDEGELKDFNEEYVLVRRLRSIFEVERVKVKGEGATGGGGGGKKKKNKKNKNKQKNSNQDEGLPKKKKKRF</sequence>
<dbReference type="EMBL" id="BRXX01000205">
    <property type="protein sequence ID" value="GMH97747.1"/>
    <property type="molecule type" value="Genomic_DNA"/>
</dbReference>
<protein>
    <submittedName>
        <fullName evidence="2">Uncharacterized protein</fullName>
    </submittedName>
</protein>
<dbReference type="InterPro" id="IPR015947">
    <property type="entry name" value="PUA-like_sf"/>
</dbReference>
<name>A0A9W7C1X4_9STRA</name>
<dbReference type="Proteomes" id="UP001165160">
    <property type="component" value="Unassembled WGS sequence"/>
</dbReference>
<evidence type="ECO:0000313" key="2">
    <source>
        <dbReference type="EMBL" id="GMH97747.1"/>
    </source>
</evidence>
<accession>A0A9W7C1X4</accession>
<dbReference type="AlphaFoldDB" id="A0A9W7C1X4"/>
<reference evidence="3" key="1">
    <citation type="journal article" date="2023" name="Commun. Biol.">
        <title>Genome analysis of Parmales, the sister group of diatoms, reveals the evolutionary specialization of diatoms from phago-mixotrophs to photoautotrophs.</title>
        <authorList>
            <person name="Ban H."/>
            <person name="Sato S."/>
            <person name="Yoshikawa S."/>
            <person name="Yamada K."/>
            <person name="Nakamura Y."/>
            <person name="Ichinomiya M."/>
            <person name="Sato N."/>
            <person name="Blanc-Mathieu R."/>
            <person name="Endo H."/>
            <person name="Kuwata A."/>
            <person name="Ogata H."/>
        </authorList>
    </citation>
    <scope>NUCLEOTIDE SEQUENCE [LARGE SCALE GENOMIC DNA]</scope>
    <source>
        <strain evidence="3">NIES 3699</strain>
    </source>
</reference>
<evidence type="ECO:0000256" key="1">
    <source>
        <dbReference type="SAM" id="MobiDB-lite"/>
    </source>
</evidence>
<feature type="region of interest" description="Disordered" evidence="1">
    <location>
        <begin position="149"/>
        <end position="188"/>
    </location>
</feature>
<proteinExistence type="predicted"/>
<comment type="caution">
    <text evidence="2">The sequence shown here is derived from an EMBL/GenBank/DDBJ whole genome shotgun (WGS) entry which is preliminary data.</text>
</comment>
<gene>
    <name evidence="2" type="ORF">TrVE_jg4335</name>
</gene>
<feature type="compositionally biased region" description="Basic residues" evidence="1">
    <location>
        <begin position="159"/>
        <end position="171"/>
    </location>
</feature>
<organism evidence="2 3">
    <name type="scientific">Triparma verrucosa</name>
    <dbReference type="NCBI Taxonomy" id="1606542"/>
    <lineage>
        <taxon>Eukaryota</taxon>
        <taxon>Sar</taxon>
        <taxon>Stramenopiles</taxon>
        <taxon>Ochrophyta</taxon>
        <taxon>Bolidophyceae</taxon>
        <taxon>Parmales</taxon>
        <taxon>Triparmaceae</taxon>
        <taxon>Triparma</taxon>
    </lineage>
</organism>
<evidence type="ECO:0000313" key="3">
    <source>
        <dbReference type="Proteomes" id="UP001165160"/>
    </source>
</evidence>
<dbReference type="SUPFAM" id="SSF88697">
    <property type="entry name" value="PUA domain-like"/>
    <property type="match status" value="1"/>
</dbReference>
<keyword evidence="3" id="KW-1185">Reference proteome</keyword>